<accession>G9P5U4</accession>
<name>G9P5U4_HYPAI</name>
<keyword evidence="2" id="KW-1185">Reference proteome</keyword>
<evidence type="ECO:0000313" key="2">
    <source>
        <dbReference type="Proteomes" id="UP000005426"/>
    </source>
</evidence>
<dbReference type="OMA" id="YPTCERG"/>
<dbReference type="EMBL" id="ABDG02000027">
    <property type="protein sequence ID" value="EHK41384.1"/>
    <property type="molecule type" value="Genomic_DNA"/>
</dbReference>
<sequence>MFMTYTAAAPPRGRLKAINMMDPFSIISFPAGMITDETSLPTITASDTLVETPEPPGIFRSTKTSHSCNNDLCFPLPTWPKSETQPTSTSAPTSGSTAIVCLQISPPSQSRSAMRFNFTDTCDGGSDMAEDCRVTLDCDASQGLYPTCERGECKCSAKACFKRSMCLPYRQCRESDEHACIKEKHDTDGMGTLGAFSVHPVACAVAAFRGILSIQMG</sequence>
<organism evidence="1 2">
    <name type="scientific">Hypocrea atroviridis (strain ATCC 20476 / IMI 206040)</name>
    <name type="common">Trichoderma atroviride</name>
    <dbReference type="NCBI Taxonomy" id="452589"/>
    <lineage>
        <taxon>Eukaryota</taxon>
        <taxon>Fungi</taxon>
        <taxon>Dikarya</taxon>
        <taxon>Ascomycota</taxon>
        <taxon>Pezizomycotina</taxon>
        <taxon>Sordariomycetes</taxon>
        <taxon>Hypocreomycetidae</taxon>
        <taxon>Hypocreales</taxon>
        <taxon>Hypocreaceae</taxon>
        <taxon>Trichoderma</taxon>
    </lineage>
</organism>
<reference evidence="1 2" key="1">
    <citation type="journal article" date="2011" name="Genome Biol.">
        <title>Comparative genome sequence analysis underscores mycoparasitism as the ancestral life style of Trichoderma.</title>
        <authorList>
            <person name="Kubicek C.P."/>
            <person name="Herrera-Estrella A."/>
            <person name="Seidl-Seiboth V."/>
            <person name="Martinez D.A."/>
            <person name="Druzhinina I.S."/>
            <person name="Thon M."/>
            <person name="Zeilinger S."/>
            <person name="Casas-Flores S."/>
            <person name="Horwitz B.A."/>
            <person name="Mukherjee P.K."/>
            <person name="Mukherjee M."/>
            <person name="Kredics L."/>
            <person name="Alcaraz L.D."/>
            <person name="Aerts A."/>
            <person name="Antal Z."/>
            <person name="Atanasova L."/>
            <person name="Cervantes-Badillo M.G."/>
            <person name="Challacombe J."/>
            <person name="Chertkov O."/>
            <person name="McCluskey K."/>
            <person name="Coulpier F."/>
            <person name="Deshpande N."/>
            <person name="von Doehren H."/>
            <person name="Ebbole D.J."/>
            <person name="Esquivel-Naranjo E.U."/>
            <person name="Fekete E."/>
            <person name="Flipphi M."/>
            <person name="Glaser F."/>
            <person name="Gomez-Rodriguez E.Y."/>
            <person name="Gruber S."/>
            <person name="Han C."/>
            <person name="Henrissat B."/>
            <person name="Hermosa R."/>
            <person name="Hernandez-Onate M."/>
            <person name="Karaffa L."/>
            <person name="Kosti I."/>
            <person name="Le Crom S."/>
            <person name="Lindquist E."/>
            <person name="Lucas S."/>
            <person name="Luebeck M."/>
            <person name="Luebeck P.S."/>
            <person name="Margeot A."/>
            <person name="Metz B."/>
            <person name="Misra M."/>
            <person name="Nevalainen H."/>
            <person name="Omann M."/>
            <person name="Packer N."/>
            <person name="Perrone G."/>
            <person name="Uresti-Rivera E.E."/>
            <person name="Salamov A."/>
            <person name="Schmoll M."/>
            <person name="Seiboth B."/>
            <person name="Shapiro H."/>
            <person name="Sukno S."/>
            <person name="Tamayo-Ramos J.A."/>
            <person name="Tisch D."/>
            <person name="Wiest A."/>
            <person name="Wilkinson H.H."/>
            <person name="Zhang M."/>
            <person name="Coutinho P.M."/>
            <person name="Kenerley C.M."/>
            <person name="Monte E."/>
            <person name="Baker S.E."/>
            <person name="Grigoriev I.V."/>
        </authorList>
    </citation>
    <scope>NUCLEOTIDE SEQUENCE [LARGE SCALE GENOMIC DNA]</scope>
    <source>
        <strain evidence="2">ATCC 20476 / IMI 206040</strain>
    </source>
</reference>
<comment type="caution">
    <text evidence="1">The sequence shown here is derived from an EMBL/GenBank/DDBJ whole genome shotgun (WGS) entry which is preliminary data.</text>
</comment>
<protein>
    <submittedName>
        <fullName evidence="1">Uncharacterized protein</fullName>
    </submittedName>
</protein>
<gene>
    <name evidence="1" type="ORF">TRIATDRAFT_321616</name>
</gene>
<dbReference type="eggNOG" id="ENOG502R6T6">
    <property type="taxonomic scope" value="Eukaryota"/>
</dbReference>
<proteinExistence type="predicted"/>
<dbReference type="Proteomes" id="UP000005426">
    <property type="component" value="Unassembled WGS sequence"/>
</dbReference>
<dbReference type="OrthoDB" id="4899536at2759"/>
<dbReference type="AlphaFoldDB" id="G9P5U4"/>
<dbReference type="HOGENOM" id="CLU_1272458_0_0_1"/>
<evidence type="ECO:0000313" key="1">
    <source>
        <dbReference type="EMBL" id="EHK41384.1"/>
    </source>
</evidence>